<dbReference type="AlphaFoldDB" id="A0A165TDQ8"/>
<evidence type="ECO:0000256" key="3">
    <source>
        <dbReference type="SAM" id="SignalP"/>
    </source>
</evidence>
<feature type="compositionally biased region" description="Low complexity" evidence="1">
    <location>
        <begin position="447"/>
        <end position="460"/>
    </location>
</feature>
<evidence type="ECO:0000256" key="2">
    <source>
        <dbReference type="SAM" id="Phobius"/>
    </source>
</evidence>
<feature type="compositionally biased region" description="Polar residues" evidence="1">
    <location>
        <begin position="403"/>
        <end position="413"/>
    </location>
</feature>
<name>A0A165TDQ8_9AGAM</name>
<organism evidence="4 5">
    <name type="scientific">Neolentinus lepideus HHB14362 ss-1</name>
    <dbReference type="NCBI Taxonomy" id="1314782"/>
    <lineage>
        <taxon>Eukaryota</taxon>
        <taxon>Fungi</taxon>
        <taxon>Dikarya</taxon>
        <taxon>Basidiomycota</taxon>
        <taxon>Agaricomycotina</taxon>
        <taxon>Agaricomycetes</taxon>
        <taxon>Gloeophyllales</taxon>
        <taxon>Gloeophyllaceae</taxon>
        <taxon>Neolentinus</taxon>
    </lineage>
</organism>
<dbReference type="Proteomes" id="UP000076761">
    <property type="component" value="Unassembled WGS sequence"/>
</dbReference>
<dbReference type="EMBL" id="KV425566">
    <property type="protein sequence ID" value="KZT26518.1"/>
    <property type="molecule type" value="Genomic_DNA"/>
</dbReference>
<accession>A0A165TDQ8</accession>
<keyword evidence="5" id="KW-1185">Reference proteome</keyword>
<evidence type="ECO:0000256" key="1">
    <source>
        <dbReference type="SAM" id="MobiDB-lite"/>
    </source>
</evidence>
<sequence length="469" mass="50189">MLLARGSSAMMSLFTLSIIMLSLPSALTGDSTANKSKVLSVNSNVVCEAQYSWMDNHLQQSPCLVLAYLLARCNEGSWTIDPLSDNPVSHYNTPGQTGTPVDICECSWTAYNLISACTLCQGSEFAPSVHTWDNYKTNCTGYYSTTTYWPTSNFTVPNTTAIPYWAGTDPAVVLASTWSNDQFDSPTAENMAGQGHADLPESSTPKKTPVGSIVGGVIGGVVGLSVILGIGGWWVLRRRKQRAHALKEMATNGNNPTLHKHSLSDTTYVDDVIEMGPYSTAPLDLMSAVTNVTTTGGHRNIFVSRRQPSGEFSTYSDGDLATSSRPGLHSRSTSGETSSLLSSHQHTPSIDAILSSPPRTLTSQALSLLDDDDQPDSESTVTRPGRPRLNPPSYADAMARSPPQDSASGSHSRTQSDDSVPRAASPPGSDIKRDKKRLLHETEGNTSADVSADVSADASAIRSEKTPRE</sequence>
<keyword evidence="2" id="KW-0812">Transmembrane</keyword>
<gene>
    <name evidence="4" type="ORF">NEOLEDRAFT_226817</name>
</gene>
<evidence type="ECO:0000313" key="5">
    <source>
        <dbReference type="Proteomes" id="UP000076761"/>
    </source>
</evidence>
<evidence type="ECO:0008006" key="6">
    <source>
        <dbReference type="Google" id="ProtNLM"/>
    </source>
</evidence>
<feature type="transmembrane region" description="Helical" evidence="2">
    <location>
        <begin position="213"/>
        <end position="236"/>
    </location>
</feature>
<dbReference type="Gene3D" id="1.20.5.510">
    <property type="entry name" value="Single helix bin"/>
    <property type="match status" value="1"/>
</dbReference>
<evidence type="ECO:0000313" key="4">
    <source>
        <dbReference type="EMBL" id="KZT26518.1"/>
    </source>
</evidence>
<feature type="region of interest" description="Disordered" evidence="1">
    <location>
        <begin position="184"/>
        <end position="206"/>
    </location>
</feature>
<keyword evidence="2" id="KW-0472">Membrane</keyword>
<feature type="region of interest" description="Disordered" evidence="1">
    <location>
        <begin position="303"/>
        <end position="469"/>
    </location>
</feature>
<dbReference type="STRING" id="1314782.A0A165TDQ8"/>
<feature type="compositionally biased region" description="Low complexity" evidence="1">
    <location>
        <begin position="330"/>
        <end position="343"/>
    </location>
</feature>
<keyword evidence="2" id="KW-1133">Transmembrane helix</keyword>
<feature type="compositionally biased region" description="Polar residues" evidence="1">
    <location>
        <begin position="306"/>
        <end position="325"/>
    </location>
</feature>
<feature type="chain" id="PRO_5007867019" description="Mid2 domain-containing protein" evidence="3">
    <location>
        <begin position="29"/>
        <end position="469"/>
    </location>
</feature>
<dbReference type="OrthoDB" id="2796893at2759"/>
<proteinExistence type="predicted"/>
<protein>
    <recommendedName>
        <fullName evidence="6">Mid2 domain-containing protein</fullName>
    </recommendedName>
</protein>
<dbReference type="InParanoid" id="A0A165TDQ8"/>
<keyword evidence="3" id="KW-0732">Signal</keyword>
<feature type="signal peptide" evidence="3">
    <location>
        <begin position="1"/>
        <end position="28"/>
    </location>
</feature>
<reference evidence="4 5" key="1">
    <citation type="journal article" date="2016" name="Mol. Biol. Evol.">
        <title>Comparative Genomics of Early-Diverging Mushroom-Forming Fungi Provides Insights into the Origins of Lignocellulose Decay Capabilities.</title>
        <authorList>
            <person name="Nagy L.G."/>
            <person name="Riley R."/>
            <person name="Tritt A."/>
            <person name="Adam C."/>
            <person name="Daum C."/>
            <person name="Floudas D."/>
            <person name="Sun H."/>
            <person name="Yadav J.S."/>
            <person name="Pangilinan J."/>
            <person name="Larsson K.H."/>
            <person name="Matsuura K."/>
            <person name="Barry K."/>
            <person name="Labutti K."/>
            <person name="Kuo R."/>
            <person name="Ohm R.A."/>
            <person name="Bhattacharya S.S."/>
            <person name="Shirouzu T."/>
            <person name="Yoshinaga Y."/>
            <person name="Martin F.M."/>
            <person name="Grigoriev I.V."/>
            <person name="Hibbett D.S."/>
        </authorList>
    </citation>
    <scope>NUCLEOTIDE SEQUENCE [LARGE SCALE GENOMIC DNA]</scope>
    <source>
        <strain evidence="4 5">HHB14362 ss-1</strain>
    </source>
</reference>